<evidence type="ECO:0000256" key="2">
    <source>
        <dbReference type="ARBA" id="ARBA00006829"/>
    </source>
</evidence>
<keyword evidence="4 8" id="KW-0812">Transmembrane</keyword>
<feature type="transmembrane region" description="Helical" evidence="8">
    <location>
        <begin position="61"/>
        <end position="82"/>
    </location>
</feature>
<dbReference type="eggNOG" id="KOG3764">
    <property type="taxonomic scope" value="Eukaryota"/>
</dbReference>
<dbReference type="GO" id="GO:0022857">
    <property type="term" value="F:transmembrane transporter activity"/>
    <property type="evidence" value="ECO:0007669"/>
    <property type="project" value="InterPro"/>
</dbReference>
<dbReference type="PANTHER" id="PTHR23506:SF35">
    <property type="entry name" value="MAJOR FACILITATOR SUPERFAMILY (MFS) PROFILE DOMAIN-CONTAINING PROTEIN-RELATED"/>
    <property type="match status" value="1"/>
</dbReference>
<comment type="subcellular location">
    <subcellularLocation>
        <location evidence="1">Membrane</location>
        <topology evidence="1">Multi-pass membrane protein</topology>
    </subcellularLocation>
</comment>
<dbReference type="InterPro" id="IPR050930">
    <property type="entry name" value="MFS_Vesicular_Transporter"/>
</dbReference>
<accession>A0A093VEX9</accession>
<feature type="transmembrane region" description="Helical" evidence="8">
    <location>
        <begin position="21"/>
        <end position="41"/>
    </location>
</feature>
<evidence type="ECO:0000256" key="8">
    <source>
        <dbReference type="SAM" id="Phobius"/>
    </source>
</evidence>
<evidence type="ECO:0000259" key="9">
    <source>
        <dbReference type="PROSITE" id="PS50850"/>
    </source>
</evidence>
<comment type="caution">
    <text evidence="10">The sequence shown here is derived from an EMBL/GenBank/DDBJ whole genome shotgun (WGS) entry which is preliminary data.</text>
</comment>
<gene>
    <name evidence="10" type="ORF">GQ26_0241110</name>
</gene>
<name>A0A093VEX9_TALMA</name>
<feature type="compositionally biased region" description="Polar residues" evidence="7">
    <location>
        <begin position="243"/>
        <end position="268"/>
    </location>
</feature>
<feature type="transmembrane region" description="Helical" evidence="8">
    <location>
        <begin position="94"/>
        <end position="117"/>
    </location>
</feature>
<dbReference type="SUPFAM" id="SSF103473">
    <property type="entry name" value="MFS general substrate transporter"/>
    <property type="match status" value="1"/>
</dbReference>
<dbReference type="Pfam" id="PF07690">
    <property type="entry name" value="MFS_1"/>
    <property type="match status" value="1"/>
</dbReference>
<feature type="region of interest" description="Disordered" evidence="7">
    <location>
        <begin position="208"/>
        <end position="273"/>
    </location>
</feature>
<dbReference type="HOGENOM" id="CLU_001265_51_1_1"/>
<evidence type="ECO:0000313" key="10">
    <source>
        <dbReference type="EMBL" id="KFX45266.1"/>
    </source>
</evidence>
<dbReference type="Gene3D" id="1.20.1250.20">
    <property type="entry name" value="MFS general substrate transporter like domains"/>
    <property type="match status" value="1"/>
</dbReference>
<evidence type="ECO:0000256" key="1">
    <source>
        <dbReference type="ARBA" id="ARBA00004141"/>
    </source>
</evidence>
<proteinExistence type="inferred from homology"/>
<evidence type="ECO:0000256" key="4">
    <source>
        <dbReference type="ARBA" id="ARBA00022692"/>
    </source>
</evidence>
<feature type="compositionally biased region" description="Polar residues" evidence="7">
    <location>
        <begin position="213"/>
        <end position="232"/>
    </location>
</feature>
<evidence type="ECO:0000256" key="5">
    <source>
        <dbReference type="ARBA" id="ARBA00022989"/>
    </source>
</evidence>
<dbReference type="GO" id="GO:0016020">
    <property type="term" value="C:membrane"/>
    <property type="evidence" value="ECO:0007669"/>
    <property type="project" value="UniProtKB-SubCell"/>
</dbReference>
<reference evidence="10" key="1">
    <citation type="journal article" date="2014" name="PLoS Genet.">
        <title>Signature Gene Expression Reveals Novel Clues to the Molecular Mechanisms of Dimorphic Transition in Penicillium marneffei.</title>
        <authorList>
            <person name="Yang E."/>
            <person name="Wang G."/>
            <person name="Cai J."/>
            <person name="Woo P.C."/>
            <person name="Lau S.K."/>
            <person name="Yuen K.-Y."/>
            <person name="Chow W.-N."/>
            <person name="Lin X."/>
        </authorList>
    </citation>
    <scope>NUCLEOTIDE SEQUENCE [LARGE SCALE GENOMIC DNA]</scope>
    <source>
        <strain evidence="10">PM1</strain>
    </source>
</reference>
<keyword evidence="3" id="KW-0813">Transport</keyword>
<comment type="similarity">
    <text evidence="2">Belongs to the major facilitator superfamily. Vesicular transporter family.</text>
</comment>
<feature type="transmembrane region" description="Helical" evidence="8">
    <location>
        <begin position="181"/>
        <end position="202"/>
    </location>
</feature>
<feature type="transmembrane region" description="Helical" evidence="8">
    <location>
        <begin position="448"/>
        <end position="472"/>
    </location>
</feature>
<dbReference type="PROSITE" id="PS50850">
    <property type="entry name" value="MFS"/>
    <property type="match status" value="1"/>
</dbReference>
<dbReference type="AlphaFoldDB" id="A0A093VEX9"/>
<organism evidence="10">
    <name type="scientific">Talaromyces marneffei PM1</name>
    <dbReference type="NCBI Taxonomy" id="1077442"/>
    <lineage>
        <taxon>Eukaryota</taxon>
        <taxon>Fungi</taxon>
        <taxon>Dikarya</taxon>
        <taxon>Ascomycota</taxon>
        <taxon>Pezizomycotina</taxon>
        <taxon>Eurotiomycetes</taxon>
        <taxon>Eurotiomycetidae</taxon>
        <taxon>Eurotiales</taxon>
        <taxon>Trichocomaceae</taxon>
        <taxon>Talaromyces</taxon>
        <taxon>Talaromyces sect. Talaromyces</taxon>
    </lineage>
</organism>
<feature type="transmembrane region" description="Helical" evidence="8">
    <location>
        <begin position="359"/>
        <end position="376"/>
    </location>
</feature>
<keyword evidence="6 8" id="KW-0472">Membrane</keyword>
<sequence length="478" mass="50829">MAIGTNANHPIGYRWRSSKGLIIACIAIALFTENFLFTFIVPILDYMLEERLNVDRSNAQHVISLVLSVHALVCVVVGPLTGHIADRISSRKGALLVSLSCELVGTIIVAAAPSVAILICGRIILAIGGNAAWIIGLATLADTVGTENSAQTLGTISVIYNSGLLLGPTVSGWLLGLAGYWPTWSAAIAVLVVDMAMRLVIIEKPKEQKGGRNTESGSATTNETNGPASSENADVEATAADAGTNNSLDETTPLLQPPTANTGNIQESASREDTVQQTDGSLNFYRIVLSHPRALTAMACHMTSSLVVTSLDTTLPLHVIRDFEWNIAQTSFMFLLIQLPQLALGTYTGWLKDRHGTKVATGVGYLLTGLLLWLLGAPGHDGFSFIGSGQKGQIIYSSTLLALGFARSLTIGTGVIEITSVIREIQTEKPGIFGPNGGYSRAYSLTNFSWNVGLLTGPLLSGSLVQAVGYYYMNFIFD</sequence>
<feature type="transmembrane region" description="Helical" evidence="8">
    <location>
        <begin position="153"/>
        <end position="175"/>
    </location>
</feature>
<dbReference type="EMBL" id="JPOX01000024">
    <property type="protein sequence ID" value="KFX45266.1"/>
    <property type="molecule type" value="Genomic_DNA"/>
</dbReference>
<keyword evidence="5 8" id="KW-1133">Transmembrane helix</keyword>
<protein>
    <submittedName>
        <fullName evidence="10">Putative MFS-type transporter C18.02</fullName>
    </submittedName>
</protein>
<dbReference type="InterPro" id="IPR011701">
    <property type="entry name" value="MFS"/>
</dbReference>
<dbReference type="PRINTS" id="PR01035">
    <property type="entry name" value="TCRTETA"/>
</dbReference>
<dbReference type="InterPro" id="IPR036259">
    <property type="entry name" value="MFS_trans_sf"/>
</dbReference>
<evidence type="ECO:0000256" key="6">
    <source>
        <dbReference type="ARBA" id="ARBA00023136"/>
    </source>
</evidence>
<evidence type="ECO:0000256" key="3">
    <source>
        <dbReference type="ARBA" id="ARBA00022448"/>
    </source>
</evidence>
<feature type="domain" description="Major facilitator superfamily (MFS) profile" evidence="9">
    <location>
        <begin position="22"/>
        <end position="478"/>
    </location>
</feature>
<dbReference type="InterPro" id="IPR020846">
    <property type="entry name" value="MFS_dom"/>
</dbReference>
<evidence type="ECO:0000256" key="7">
    <source>
        <dbReference type="SAM" id="MobiDB-lite"/>
    </source>
</evidence>
<dbReference type="InterPro" id="IPR001958">
    <property type="entry name" value="Tet-R_TetA/multi-R_MdtG-like"/>
</dbReference>
<feature type="transmembrane region" description="Helical" evidence="8">
    <location>
        <begin position="123"/>
        <end position="141"/>
    </location>
</feature>
<dbReference type="PANTHER" id="PTHR23506">
    <property type="entry name" value="GH10249P"/>
    <property type="match status" value="1"/>
</dbReference>